<evidence type="ECO:0000256" key="5">
    <source>
        <dbReference type="RuleBase" id="RU362121"/>
    </source>
</evidence>
<evidence type="ECO:0000313" key="8">
    <source>
        <dbReference type="EMBL" id="CAL1165227.1"/>
    </source>
</evidence>
<dbReference type="GO" id="GO:0020037">
    <property type="term" value="F:heme binding"/>
    <property type="evidence" value="ECO:0007669"/>
    <property type="project" value="UniProtKB-UniRule"/>
</dbReference>
<evidence type="ECO:0000256" key="4">
    <source>
        <dbReference type="ARBA" id="ARBA00038168"/>
    </source>
</evidence>
<dbReference type="Gene3D" id="3.10.120.10">
    <property type="entry name" value="Cytochrome b5-like heme/steroid binding domain"/>
    <property type="match status" value="1"/>
</dbReference>
<dbReference type="AlphaFoldDB" id="A0A9P1DM22"/>
<dbReference type="EMBL" id="CAMXCT030005257">
    <property type="protein sequence ID" value="CAL4799164.1"/>
    <property type="molecule type" value="Genomic_DNA"/>
</dbReference>
<comment type="similarity">
    <text evidence="4 5">Belongs to the cytochrome b5 family.</text>
</comment>
<dbReference type="PROSITE" id="PS00191">
    <property type="entry name" value="CYTOCHROME_B5_1"/>
    <property type="match status" value="1"/>
</dbReference>
<organism evidence="7">
    <name type="scientific">Cladocopium goreaui</name>
    <dbReference type="NCBI Taxonomy" id="2562237"/>
    <lineage>
        <taxon>Eukaryota</taxon>
        <taxon>Sar</taxon>
        <taxon>Alveolata</taxon>
        <taxon>Dinophyceae</taxon>
        <taxon>Suessiales</taxon>
        <taxon>Symbiodiniaceae</taxon>
        <taxon>Cladocopium</taxon>
    </lineage>
</organism>
<dbReference type="PANTHER" id="PTHR19359:SF14">
    <property type="entry name" value="CYTOCHROME B5 A"/>
    <property type="match status" value="1"/>
</dbReference>
<dbReference type="SMART" id="SM01117">
    <property type="entry name" value="Cyt-b5"/>
    <property type="match status" value="1"/>
</dbReference>
<dbReference type="Pfam" id="PF00173">
    <property type="entry name" value="Cyt-b5"/>
    <property type="match status" value="1"/>
</dbReference>
<evidence type="ECO:0000256" key="2">
    <source>
        <dbReference type="ARBA" id="ARBA00022723"/>
    </source>
</evidence>
<dbReference type="InterPro" id="IPR018506">
    <property type="entry name" value="Cyt_B5_heme-BS"/>
</dbReference>
<accession>A0A9P1DM22</accession>
<comment type="caution">
    <text evidence="7">The sequence shown here is derived from an EMBL/GenBank/DDBJ whole genome shotgun (WGS) entry which is preliminary data.</text>
</comment>
<keyword evidence="9" id="KW-1185">Reference proteome</keyword>
<dbReference type="InterPro" id="IPR036400">
    <property type="entry name" value="Cyt_B5-like_heme/steroid_sf"/>
</dbReference>
<reference evidence="8" key="2">
    <citation type="submission" date="2024-04" db="EMBL/GenBank/DDBJ databases">
        <authorList>
            <person name="Chen Y."/>
            <person name="Shah S."/>
            <person name="Dougan E. K."/>
            <person name="Thang M."/>
            <person name="Chan C."/>
        </authorList>
    </citation>
    <scope>NUCLEOTIDE SEQUENCE [LARGE SCALE GENOMIC DNA]</scope>
</reference>
<name>A0A9P1DM22_9DINO</name>
<dbReference type="Proteomes" id="UP001152797">
    <property type="component" value="Unassembled WGS sequence"/>
</dbReference>
<keyword evidence="1 5" id="KW-0349">Heme</keyword>
<dbReference type="PRINTS" id="PR00363">
    <property type="entry name" value="CYTOCHROMEB5"/>
</dbReference>
<dbReference type="OrthoDB" id="260519at2759"/>
<evidence type="ECO:0000313" key="9">
    <source>
        <dbReference type="Proteomes" id="UP001152797"/>
    </source>
</evidence>
<evidence type="ECO:0000256" key="3">
    <source>
        <dbReference type="ARBA" id="ARBA00023004"/>
    </source>
</evidence>
<evidence type="ECO:0000259" key="6">
    <source>
        <dbReference type="PROSITE" id="PS50255"/>
    </source>
</evidence>
<proteinExistence type="inferred from homology"/>
<feature type="domain" description="Cytochrome b5 heme-binding" evidence="6">
    <location>
        <begin position="7"/>
        <end position="84"/>
    </location>
</feature>
<evidence type="ECO:0000256" key="1">
    <source>
        <dbReference type="ARBA" id="ARBA00022617"/>
    </source>
</evidence>
<keyword evidence="2 5" id="KW-0479">Metal-binding</keyword>
<reference evidence="7" key="1">
    <citation type="submission" date="2022-10" db="EMBL/GenBank/DDBJ databases">
        <authorList>
            <person name="Chen Y."/>
            <person name="Dougan E. K."/>
            <person name="Chan C."/>
            <person name="Rhodes N."/>
            <person name="Thang M."/>
        </authorList>
    </citation>
    <scope>NUCLEOTIDE SEQUENCE</scope>
</reference>
<protein>
    <recommendedName>
        <fullName evidence="6">Cytochrome b5 heme-binding domain-containing protein</fullName>
    </recommendedName>
</protein>
<dbReference type="SUPFAM" id="SSF55856">
    <property type="entry name" value="Cytochrome b5-like heme/steroid binding domain"/>
    <property type="match status" value="1"/>
</dbReference>
<sequence>MADTKPRRKITADELAKHNTDEDAWMAIHGLVLDLNKEFLDEHPGGPDVVTALAGKDGTQDFEDISHSDSAREWANKLVIGYMEGAAEEEAELKTKRVPKHSEACGNAYMVACLTFYNRMWLGKVLFGKLMHILNQD</sequence>
<dbReference type="PANTHER" id="PTHR19359">
    <property type="entry name" value="CYTOCHROME B5"/>
    <property type="match status" value="1"/>
</dbReference>
<keyword evidence="3 5" id="KW-0408">Iron</keyword>
<dbReference type="EMBL" id="CAMXCT010005257">
    <property type="protein sequence ID" value="CAI4011852.1"/>
    <property type="molecule type" value="Genomic_DNA"/>
</dbReference>
<evidence type="ECO:0000313" key="7">
    <source>
        <dbReference type="EMBL" id="CAI4011852.1"/>
    </source>
</evidence>
<gene>
    <name evidence="7" type="ORF">C1SCF055_LOCUS36975</name>
</gene>
<dbReference type="PROSITE" id="PS50255">
    <property type="entry name" value="CYTOCHROME_B5_2"/>
    <property type="match status" value="1"/>
</dbReference>
<dbReference type="InterPro" id="IPR050668">
    <property type="entry name" value="Cytochrome_b5"/>
</dbReference>
<dbReference type="InterPro" id="IPR001199">
    <property type="entry name" value="Cyt_B5-like_heme/steroid-bd"/>
</dbReference>
<dbReference type="EMBL" id="CAMXCT020005257">
    <property type="protein sequence ID" value="CAL1165227.1"/>
    <property type="molecule type" value="Genomic_DNA"/>
</dbReference>
<dbReference type="GO" id="GO:0016020">
    <property type="term" value="C:membrane"/>
    <property type="evidence" value="ECO:0007669"/>
    <property type="project" value="TreeGrafter"/>
</dbReference>
<dbReference type="GO" id="GO:0046872">
    <property type="term" value="F:metal ion binding"/>
    <property type="evidence" value="ECO:0007669"/>
    <property type="project" value="UniProtKB-UniRule"/>
</dbReference>